<reference evidence="1 2" key="1">
    <citation type="journal article" date="2019" name="Indoor Air">
        <title>Impacts of indoor surface finishes on bacterial viability.</title>
        <authorList>
            <person name="Hu J."/>
            <person name="Maamar S.B."/>
            <person name="Glawe A.J."/>
            <person name="Gottel N."/>
            <person name="Gilbert J.A."/>
            <person name="Hartmann E.M."/>
        </authorList>
    </citation>
    <scope>NUCLEOTIDE SEQUENCE [LARGE SCALE GENOMIC DNA]</scope>
    <source>
        <strain evidence="1 2">AF060A6</strain>
    </source>
</reference>
<keyword evidence="2" id="KW-1185">Reference proteome</keyword>
<evidence type="ECO:0000313" key="2">
    <source>
        <dbReference type="Proteomes" id="UP000306477"/>
    </source>
</evidence>
<comment type="caution">
    <text evidence="1">The sequence shown here is derived from an EMBL/GenBank/DDBJ whole genome shotgun (WGS) entry which is preliminary data.</text>
</comment>
<proteinExistence type="predicted"/>
<sequence length="177" mass="20971">MKRSILFPGIVLIVSFISASSDDKNDKQSLALKYETQIEEKDLEISMLKDELILVKYELEQEKKNREKLQIFDHNARNIMNYIAQNEFDKIRSEFDVELEVIDGKLYFDELADAPVEQYFPTEIAGLPMYFSFYNPQNDFTEVGYFLYGYNQYGSETKYDIHFRFGKEDEFMYVGTE</sequence>
<dbReference type="EMBL" id="SLUB01000029">
    <property type="protein sequence ID" value="THE11392.1"/>
    <property type="molecule type" value="Genomic_DNA"/>
</dbReference>
<evidence type="ECO:0000313" key="1">
    <source>
        <dbReference type="EMBL" id="THE11392.1"/>
    </source>
</evidence>
<dbReference type="AlphaFoldDB" id="A0A4S3PRI1"/>
<dbReference type="RefSeq" id="WP_136380420.1">
    <property type="nucleotide sequence ID" value="NZ_SLUB01000029.1"/>
</dbReference>
<name>A0A4S3PRI1_9BACI</name>
<dbReference type="Proteomes" id="UP000306477">
    <property type="component" value="Unassembled WGS sequence"/>
</dbReference>
<organism evidence="1 2">
    <name type="scientific">Bacillus timonensis</name>
    <dbReference type="NCBI Taxonomy" id="1033734"/>
    <lineage>
        <taxon>Bacteria</taxon>
        <taxon>Bacillati</taxon>
        <taxon>Bacillota</taxon>
        <taxon>Bacilli</taxon>
        <taxon>Bacillales</taxon>
        <taxon>Bacillaceae</taxon>
        <taxon>Bacillus</taxon>
    </lineage>
</organism>
<gene>
    <name evidence="1" type="ORF">E1I69_15175</name>
</gene>
<accession>A0A4S3PRI1</accession>
<dbReference type="OrthoDB" id="2924958at2"/>
<protein>
    <submittedName>
        <fullName evidence="1">Uncharacterized protein</fullName>
    </submittedName>
</protein>